<dbReference type="KEGG" id="pmf:P9303_10941"/>
<protein>
    <submittedName>
        <fullName evidence="1">Uncharacterized protein</fullName>
    </submittedName>
</protein>
<dbReference type="EMBL" id="CP000554">
    <property type="protein sequence ID" value="ABM77843.1"/>
    <property type="molecule type" value="Genomic_DNA"/>
</dbReference>
<reference evidence="1 2" key="1">
    <citation type="journal article" date="2007" name="PLoS Genet.">
        <title>Patterns and implications of gene gain and loss in the evolution of Prochlorococcus.</title>
        <authorList>
            <person name="Kettler G.C."/>
            <person name="Martiny A.C."/>
            <person name="Huang K."/>
            <person name="Zucker J."/>
            <person name="Coleman M.L."/>
            <person name="Rodrigue S."/>
            <person name="Chen F."/>
            <person name="Lapidus A."/>
            <person name="Ferriera S."/>
            <person name="Johnson J."/>
            <person name="Steglich C."/>
            <person name="Church G.M."/>
            <person name="Richardson P."/>
            <person name="Chisholm S.W."/>
        </authorList>
    </citation>
    <scope>NUCLEOTIDE SEQUENCE [LARGE SCALE GENOMIC DNA]</scope>
    <source>
        <strain evidence="1 2">MIT 9303</strain>
    </source>
</reference>
<dbReference type="AlphaFoldDB" id="A2C8N3"/>
<name>A2C8N3_PROM3</name>
<dbReference type="STRING" id="59922.P9303_10941"/>
<gene>
    <name evidence="1" type="ordered locus">P9303_10941</name>
</gene>
<organism evidence="1 2">
    <name type="scientific">Prochlorococcus marinus (strain MIT 9303)</name>
    <dbReference type="NCBI Taxonomy" id="59922"/>
    <lineage>
        <taxon>Bacteria</taxon>
        <taxon>Bacillati</taxon>
        <taxon>Cyanobacteriota</taxon>
        <taxon>Cyanophyceae</taxon>
        <taxon>Synechococcales</taxon>
        <taxon>Prochlorococcaceae</taxon>
        <taxon>Prochlorococcus</taxon>
    </lineage>
</organism>
<evidence type="ECO:0000313" key="1">
    <source>
        <dbReference type="EMBL" id="ABM77843.1"/>
    </source>
</evidence>
<proteinExistence type="predicted"/>
<accession>A2C8N3</accession>
<sequence length="50" mass="5622">MIECACLITLLLLTELPLIIALSDVQALMCELVHIELRSSPLAERLFCCY</sequence>
<evidence type="ECO:0000313" key="2">
    <source>
        <dbReference type="Proteomes" id="UP000002274"/>
    </source>
</evidence>
<dbReference type="HOGENOM" id="CLU_3220612_0_0_3"/>
<dbReference type="Proteomes" id="UP000002274">
    <property type="component" value="Chromosome"/>
</dbReference>